<dbReference type="SUPFAM" id="SSF55073">
    <property type="entry name" value="Nucleotide cyclase"/>
    <property type="match status" value="1"/>
</dbReference>
<dbReference type="FunFam" id="3.30.70.270:FF:000001">
    <property type="entry name" value="Diguanylate cyclase domain protein"/>
    <property type="match status" value="1"/>
</dbReference>
<dbReference type="KEGG" id="vin:AKJ08_1595"/>
<reference evidence="3 4" key="1">
    <citation type="submission" date="2015-08" db="EMBL/GenBank/DDBJ databases">
        <authorList>
            <person name="Babu N.S."/>
            <person name="Beckwith C.J."/>
            <person name="Beseler K.G."/>
            <person name="Brison A."/>
            <person name="Carone J.V."/>
            <person name="Caskin T.P."/>
            <person name="Diamond M."/>
            <person name="Durham M.E."/>
            <person name="Foxe J.M."/>
            <person name="Go M."/>
            <person name="Henderson B.A."/>
            <person name="Jones I.B."/>
            <person name="McGettigan J.A."/>
            <person name="Micheletti S.J."/>
            <person name="Nasrallah M.E."/>
            <person name="Ortiz D."/>
            <person name="Piller C.R."/>
            <person name="Privatt S.R."/>
            <person name="Schneider S.L."/>
            <person name="Sharp S."/>
            <person name="Smith T.C."/>
            <person name="Stanton J.D."/>
            <person name="Ullery H.E."/>
            <person name="Wilson R.J."/>
            <person name="Serrano M.G."/>
            <person name="Buck G."/>
            <person name="Lee V."/>
            <person name="Wang Y."/>
            <person name="Carvalho R."/>
            <person name="Voegtly L."/>
            <person name="Shi R."/>
            <person name="Duckworth R."/>
            <person name="Johnson A."/>
            <person name="Loviza R."/>
            <person name="Walstead R."/>
            <person name="Shah Z."/>
            <person name="Kiflezghi M."/>
            <person name="Wade K."/>
            <person name="Ball S.L."/>
            <person name="Bradley K.W."/>
            <person name="Asai D.J."/>
            <person name="Bowman C.A."/>
            <person name="Russell D.A."/>
            <person name="Pope W.H."/>
            <person name="Jacobs-Sera D."/>
            <person name="Hendrix R.W."/>
            <person name="Hatfull G.F."/>
        </authorList>
    </citation>
    <scope>NUCLEOTIDE SEQUENCE [LARGE SCALE GENOMIC DNA]</scope>
    <source>
        <strain evidence="3 4">DSM 27710</strain>
    </source>
</reference>
<dbReference type="GO" id="GO:0043709">
    <property type="term" value="P:cell adhesion involved in single-species biofilm formation"/>
    <property type="evidence" value="ECO:0007669"/>
    <property type="project" value="TreeGrafter"/>
</dbReference>
<dbReference type="GO" id="GO:0005886">
    <property type="term" value="C:plasma membrane"/>
    <property type="evidence" value="ECO:0007669"/>
    <property type="project" value="TreeGrafter"/>
</dbReference>
<dbReference type="NCBIfam" id="TIGR00254">
    <property type="entry name" value="GGDEF"/>
    <property type="match status" value="1"/>
</dbReference>
<evidence type="ECO:0000313" key="4">
    <source>
        <dbReference type="Proteomes" id="UP000055590"/>
    </source>
</evidence>
<dbReference type="Pfam" id="PF01590">
    <property type="entry name" value="GAF"/>
    <property type="match status" value="1"/>
</dbReference>
<dbReference type="EC" id="2.7.7.65" evidence="1"/>
<gene>
    <name evidence="3" type="ORF">AKJ08_1595</name>
</gene>
<dbReference type="SUPFAM" id="SSF55781">
    <property type="entry name" value="GAF domain-like"/>
    <property type="match status" value="1"/>
</dbReference>
<dbReference type="AlphaFoldDB" id="A0A0K1PCG0"/>
<dbReference type="InterPro" id="IPR003018">
    <property type="entry name" value="GAF"/>
</dbReference>
<dbReference type="SMART" id="SM00065">
    <property type="entry name" value="GAF"/>
    <property type="match status" value="1"/>
</dbReference>
<dbReference type="OrthoDB" id="9759607at2"/>
<dbReference type="CDD" id="cd01949">
    <property type="entry name" value="GGDEF"/>
    <property type="match status" value="1"/>
</dbReference>
<dbReference type="PANTHER" id="PTHR45138:SF6">
    <property type="entry name" value="DIGUANYLATE CYCLASE DGCN"/>
    <property type="match status" value="1"/>
</dbReference>
<dbReference type="InterPro" id="IPR050469">
    <property type="entry name" value="Diguanylate_Cyclase"/>
</dbReference>
<dbReference type="RefSeq" id="WP_050725553.1">
    <property type="nucleotide sequence ID" value="NZ_CP012332.1"/>
</dbReference>
<dbReference type="InterPro" id="IPR029016">
    <property type="entry name" value="GAF-like_dom_sf"/>
</dbReference>
<dbReference type="InterPro" id="IPR029787">
    <property type="entry name" value="Nucleotide_cyclase"/>
</dbReference>
<dbReference type="GO" id="GO:1902201">
    <property type="term" value="P:negative regulation of bacterial-type flagellum-dependent cell motility"/>
    <property type="evidence" value="ECO:0007669"/>
    <property type="project" value="TreeGrafter"/>
</dbReference>
<name>A0A0K1PCG0_9BACT</name>
<evidence type="ECO:0000313" key="3">
    <source>
        <dbReference type="EMBL" id="AKU91208.1"/>
    </source>
</evidence>
<protein>
    <recommendedName>
        <fullName evidence="1">diguanylate cyclase</fullName>
        <ecNumber evidence="1">2.7.7.65</ecNumber>
    </recommendedName>
</protein>
<dbReference type="EMBL" id="CP012332">
    <property type="protein sequence ID" value="AKU91208.1"/>
    <property type="molecule type" value="Genomic_DNA"/>
</dbReference>
<dbReference type="PANTHER" id="PTHR45138">
    <property type="entry name" value="REGULATORY COMPONENTS OF SENSORY TRANSDUCTION SYSTEM"/>
    <property type="match status" value="1"/>
</dbReference>
<dbReference type="SMART" id="SM00267">
    <property type="entry name" value="GGDEF"/>
    <property type="match status" value="1"/>
</dbReference>
<dbReference type="GO" id="GO:0052621">
    <property type="term" value="F:diguanylate cyclase activity"/>
    <property type="evidence" value="ECO:0007669"/>
    <property type="project" value="UniProtKB-EC"/>
</dbReference>
<feature type="domain" description="GGDEF" evidence="2">
    <location>
        <begin position="214"/>
        <end position="346"/>
    </location>
</feature>
<evidence type="ECO:0000256" key="1">
    <source>
        <dbReference type="ARBA" id="ARBA00012528"/>
    </source>
</evidence>
<dbReference type="STRING" id="1391653.AKJ08_1595"/>
<organism evidence="3 4">
    <name type="scientific">Vulgatibacter incomptus</name>
    <dbReference type="NCBI Taxonomy" id="1391653"/>
    <lineage>
        <taxon>Bacteria</taxon>
        <taxon>Pseudomonadati</taxon>
        <taxon>Myxococcota</taxon>
        <taxon>Myxococcia</taxon>
        <taxon>Myxococcales</taxon>
        <taxon>Cystobacterineae</taxon>
        <taxon>Vulgatibacteraceae</taxon>
        <taxon>Vulgatibacter</taxon>
    </lineage>
</organism>
<sequence>MEAEELLRELKRNVDELHAYNEIGKALTSTLDIREVLRLIMEKVGELLQPTNWSLLLVDEITGELFFEVAVGPGSESLQGLRIGAEEGIAGWVASRKESLLVADVSQDERFASRFDEATRFSTSSIAAVPMRSKGRTLGVIELVNGRGQPPFDEADVRVLGSIADFAAIALENARNYRRVEELTIIDEHTGLYNARHLLRSLDAEILRARRFGHDLSLVFFDLDRFKQVNDRHGHQAGSAILRECGEELLQVIRPADIAIRYGGDEFVCLLPETTSAEALAFAERVRERFKARAFLESEAGGLRLTASFGVASFPEHAADADELLRRADLAMYRVKGSTRDGIQVG</sequence>
<keyword evidence="4" id="KW-1185">Reference proteome</keyword>
<accession>A0A0K1PCG0</accession>
<dbReference type="Pfam" id="PF00990">
    <property type="entry name" value="GGDEF"/>
    <property type="match status" value="1"/>
</dbReference>
<proteinExistence type="predicted"/>
<dbReference type="PROSITE" id="PS50887">
    <property type="entry name" value="GGDEF"/>
    <property type="match status" value="1"/>
</dbReference>
<dbReference type="Gene3D" id="3.30.450.40">
    <property type="match status" value="1"/>
</dbReference>
<dbReference type="InterPro" id="IPR000160">
    <property type="entry name" value="GGDEF_dom"/>
</dbReference>
<dbReference type="InterPro" id="IPR043128">
    <property type="entry name" value="Rev_trsase/Diguanyl_cyclase"/>
</dbReference>
<dbReference type="Gene3D" id="3.30.70.270">
    <property type="match status" value="1"/>
</dbReference>
<evidence type="ECO:0000259" key="2">
    <source>
        <dbReference type="PROSITE" id="PS50887"/>
    </source>
</evidence>
<dbReference type="Proteomes" id="UP000055590">
    <property type="component" value="Chromosome"/>
</dbReference>